<evidence type="ECO:0000313" key="2">
    <source>
        <dbReference type="EMBL" id="RDH17913.1"/>
    </source>
</evidence>
<dbReference type="VEuPathDB" id="FungiDB:M747DRAFT_297599"/>
<keyword evidence="1" id="KW-0812">Transmembrane</keyword>
<organism evidence="2 3">
    <name type="scientific">Aspergillus niger ATCC 13496</name>
    <dbReference type="NCBI Taxonomy" id="1353008"/>
    <lineage>
        <taxon>Eukaryota</taxon>
        <taxon>Fungi</taxon>
        <taxon>Dikarya</taxon>
        <taxon>Ascomycota</taxon>
        <taxon>Pezizomycotina</taxon>
        <taxon>Eurotiomycetes</taxon>
        <taxon>Eurotiomycetidae</taxon>
        <taxon>Eurotiales</taxon>
        <taxon>Aspergillaceae</taxon>
        <taxon>Aspergillus</taxon>
        <taxon>Aspergillus subgen. Circumdati</taxon>
    </lineage>
</organism>
<name>A0A370BQS3_ASPNG</name>
<evidence type="ECO:0000313" key="3">
    <source>
        <dbReference type="Proteomes" id="UP000253845"/>
    </source>
</evidence>
<dbReference type="Proteomes" id="UP000253845">
    <property type="component" value="Unassembled WGS sequence"/>
</dbReference>
<dbReference type="AlphaFoldDB" id="A0A370BQS3"/>
<protein>
    <submittedName>
        <fullName evidence="2">Uncharacterized protein</fullName>
    </submittedName>
</protein>
<reference evidence="2 3" key="1">
    <citation type="submission" date="2018-07" db="EMBL/GenBank/DDBJ databases">
        <title>Section-level genome sequencing of Aspergillus section Nigri to investigate inter- and intra-species variation.</title>
        <authorList>
            <consortium name="DOE Joint Genome Institute"/>
            <person name="Vesth T.C."/>
            <person name="Nybo J.L."/>
            <person name="Theobald S."/>
            <person name="Frisvad J.C."/>
            <person name="Larsen T.O."/>
            <person name="Nielsen K.F."/>
            <person name="Hoof J.B."/>
            <person name="Brandl J."/>
            <person name="Salamov A."/>
            <person name="Riley R."/>
            <person name="Gladden J.M."/>
            <person name="Phatale P."/>
            <person name="Nielsen M.T."/>
            <person name="Lyhne E.K."/>
            <person name="Kogle M.E."/>
            <person name="Strasser K."/>
            <person name="McDonnell E."/>
            <person name="Barry K."/>
            <person name="Clum A."/>
            <person name="Chen C."/>
            <person name="Nolan M."/>
            <person name="Sandor L."/>
            <person name="Kuo A."/>
            <person name="Lipzen A."/>
            <person name="Hainaut M."/>
            <person name="Drula E."/>
            <person name="Tsang A."/>
            <person name="Magnuson J.K."/>
            <person name="Henrissat B."/>
            <person name="Wiebenga A."/>
            <person name="Simmons B.A."/>
            <person name="Makela M.R."/>
            <person name="De vries R.P."/>
            <person name="Grigoriev I.V."/>
            <person name="Mortensen U.H."/>
            <person name="Baker S.E."/>
            <person name="Andersen M.R."/>
        </authorList>
    </citation>
    <scope>NUCLEOTIDE SEQUENCE [LARGE SCALE GENOMIC DNA]</scope>
    <source>
        <strain evidence="2 3">ATCC 13496</strain>
    </source>
</reference>
<accession>A0A370BQS3</accession>
<feature type="transmembrane region" description="Helical" evidence="1">
    <location>
        <begin position="6"/>
        <end position="26"/>
    </location>
</feature>
<proteinExistence type="predicted"/>
<gene>
    <name evidence="2" type="ORF">M747DRAFT_297599</name>
</gene>
<keyword evidence="1" id="KW-0472">Membrane</keyword>
<sequence>MDSTIGMLSCFFLPIFSPIFLIFFVVNDFNNNTGAVVGALERLLSLASNTPEKKCT</sequence>
<evidence type="ECO:0000256" key="1">
    <source>
        <dbReference type="SAM" id="Phobius"/>
    </source>
</evidence>
<keyword evidence="1" id="KW-1133">Transmembrane helix</keyword>
<dbReference type="EMBL" id="KZ851927">
    <property type="protein sequence ID" value="RDH17913.1"/>
    <property type="molecule type" value="Genomic_DNA"/>
</dbReference>